<dbReference type="GO" id="GO:0003676">
    <property type="term" value="F:nucleic acid binding"/>
    <property type="evidence" value="ECO:0007669"/>
    <property type="project" value="InterPro"/>
</dbReference>
<dbReference type="InterPro" id="IPR040447">
    <property type="entry name" value="RRM_Rrp7"/>
</dbReference>
<dbReference type="Pfam" id="PF12923">
    <property type="entry name" value="RRP7"/>
    <property type="match status" value="1"/>
</dbReference>
<evidence type="ECO:0000313" key="6">
    <source>
        <dbReference type="Proteomes" id="UP000053989"/>
    </source>
</evidence>
<keyword evidence="6" id="KW-1185">Reference proteome</keyword>
<evidence type="ECO:0008006" key="7">
    <source>
        <dbReference type="Google" id="ProtNLM"/>
    </source>
</evidence>
<dbReference type="FunCoup" id="A0A0C3DTD9">
    <property type="interactions" value="266"/>
</dbReference>
<dbReference type="GO" id="GO:0032545">
    <property type="term" value="C:CURI complex"/>
    <property type="evidence" value="ECO:0007669"/>
    <property type="project" value="TreeGrafter"/>
</dbReference>
<reference evidence="6" key="2">
    <citation type="submission" date="2015-01" db="EMBL/GenBank/DDBJ databases">
        <title>Evolutionary Origins and Diversification of the Mycorrhizal Mutualists.</title>
        <authorList>
            <consortium name="DOE Joint Genome Institute"/>
            <consortium name="Mycorrhizal Genomics Consortium"/>
            <person name="Kohler A."/>
            <person name="Kuo A."/>
            <person name="Nagy L.G."/>
            <person name="Floudas D."/>
            <person name="Copeland A."/>
            <person name="Barry K.W."/>
            <person name="Cichocki N."/>
            <person name="Veneault-Fourrey C."/>
            <person name="LaButti K."/>
            <person name="Lindquist E.A."/>
            <person name="Lipzen A."/>
            <person name="Lundell T."/>
            <person name="Morin E."/>
            <person name="Murat C."/>
            <person name="Riley R."/>
            <person name="Ohm R."/>
            <person name="Sun H."/>
            <person name="Tunlid A."/>
            <person name="Henrissat B."/>
            <person name="Grigoriev I.V."/>
            <person name="Hibbett D.S."/>
            <person name="Martin F."/>
        </authorList>
    </citation>
    <scope>NUCLEOTIDE SEQUENCE [LARGE SCALE GENOMIC DNA]</scope>
    <source>
        <strain evidence="6">Foug A</strain>
    </source>
</reference>
<dbReference type="Gene3D" id="6.10.250.1770">
    <property type="match status" value="1"/>
</dbReference>
<dbReference type="PANTHER" id="PTHR13191">
    <property type="entry name" value="RIBOSOMAL RNA PROCESSING PROTEIN 7-RELATED"/>
    <property type="match status" value="1"/>
</dbReference>
<dbReference type="GO" id="GO:0034456">
    <property type="term" value="C:UTP-C complex"/>
    <property type="evidence" value="ECO:0007669"/>
    <property type="project" value="TreeGrafter"/>
</dbReference>
<comment type="similarity">
    <text evidence="1">Belongs to the RRP7 family.</text>
</comment>
<feature type="compositionally biased region" description="Low complexity" evidence="2">
    <location>
        <begin position="130"/>
        <end position="141"/>
    </location>
</feature>
<evidence type="ECO:0000313" key="5">
    <source>
        <dbReference type="EMBL" id="KIM59206.1"/>
    </source>
</evidence>
<reference evidence="5 6" key="1">
    <citation type="submission" date="2014-04" db="EMBL/GenBank/DDBJ databases">
        <authorList>
            <consortium name="DOE Joint Genome Institute"/>
            <person name="Kuo A."/>
            <person name="Kohler A."/>
            <person name="Nagy L.G."/>
            <person name="Floudas D."/>
            <person name="Copeland A."/>
            <person name="Barry K.W."/>
            <person name="Cichocki N."/>
            <person name="Veneault-Fourrey C."/>
            <person name="LaButti K."/>
            <person name="Lindquist E.A."/>
            <person name="Lipzen A."/>
            <person name="Lundell T."/>
            <person name="Morin E."/>
            <person name="Murat C."/>
            <person name="Sun H."/>
            <person name="Tunlid A."/>
            <person name="Henrissat B."/>
            <person name="Grigoriev I.V."/>
            <person name="Hibbett D.S."/>
            <person name="Martin F."/>
            <person name="Nordberg H.P."/>
            <person name="Cantor M.N."/>
            <person name="Hua S.X."/>
        </authorList>
    </citation>
    <scope>NUCLEOTIDE SEQUENCE [LARGE SCALE GENOMIC DNA]</scope>
    <source>
        <strain evidence="5 6">Foug A</strain>
    </source>
</reference>
<feature type="compositionally biased region" description="Acidic residues" evidence="2">
    <location>
        <begin position="92"/>
        <end position="109"/>
    </location>
</feature>
<evidence type="ECO:0000256" key="1">
    <source>
        <dbReference type="ARBA" id="ARBA00006110"/>
    </source>
</evidence>
<feature type="domain" description="Ribosomal RNA-processing protein 7 C-terminal" evidence="3">
    <location>
        <begin position="194"/>
        <end position="320"/>
    </location>
</feature>
<dbReference type="HOGENOM" id="CLU_036234_0_0_1"/>
<gene>
    <name evidence="5" type="ORF">SCLCIDRAFT_126550</name>
</gene>
<organism evidence="5 6">
    <name type="scientific">Scleroderma citrinum Foug A</name>
    <dbReference type="NCBI Taxonomy" id="1036808"/>
    <lineage>
        <taxon>Eukaryota</taxon>
        <taxon>Fungi</taxon>
        <taxon>Dikarya</taxon>
        <taxon>Basidiomycota</taxon>
        <taxon>Agaricomycotina</taxon>
        <taxon>Agaricomycetes</taxon>
        <taxon>Agaricomycetidae</taxon>
        <taxon>Boletales</taxon>
        <taxon>Sclerodermatineae</taxon>
        <taxon>Sclerodermataceae</taxon>
        <taxon>Scleroderma</taxon>
    </lineage>
</organism>
<dbReference type="STRING" id="1036808.A0A0C3DTD9"/>
<dbReference type="Pfam" id="PF17799">
    <property type="entry name" value="RRM_Rrp7"/>
    <property type="match status" value="1"/>
</dbReference>
<dbReference type="InterPro" id="IPR040446">
    <property type="entry name" value="RRP7"/>
</dbReference>
<feature type="domain" description="Rrp7 RRM-like N-terminal" evidence="4">
    <location>
        <begin position="7"/>
        <end position="172"/>
    </location>
</feature>
<dbReference type="OrthoDB" id="5390at2759"/>
<name>A0A0C3DTD9_9AGAM</name>
<dbReference type="GO" id="GO:0000028">
    <property type="term" value="P:ribosomal small subunit assembly"/>
    <property type="evidence" value="ECO:0007669"/>
    <property type="project" value="TreeGrafter"/>
</dbReference>
<feature type="region of interest" description="Disordered" evidence="2">
    <location>
        <begin position="252"/>
        <end position="277"/>
    </location>
</feature>
<dbReference type="SUPFAM" id="SSF54928">
    <property type="entry name" value="RNA-binding domain, RBD"/>
    <property type="match status" value="1"/>
</dbReference>
<dbReference type="GO" id="GO:0006364">
    <property type="term" value="P:rRNA processing"/>
    <property type="evidence" value="ECO:0007669"/>
    <property type="project" value="TreeGrafter"/>
</dbReference>
<protein>
    <recommendedName>
        <fullName evidence="7">RRM domain-containing protein</fullName>
    </recommendedName>
</protein>
<dbReference type="PANTHER" id="PTHR13191:SF0">
    <property type="entry name" value="RIBOSOMAL RNA-PROCESSING PROTEIN 7 HOMOLOG A-RELATED"/>
    <property type="match status" value="1"/>
</dbReference>
<feature type="region of interest" description="Disordered" evidence="2">
    <location>
        <begin position="78"/>
        <end position="141"/>
    </location>
</feature>
<dbReference type="InterPro" id="IPR024326">
    <property type="entry name" value="RRP7_C"/>
</dbReference>
<dbReference type="InterPro" id="IPR035979">
    <property type="entry name" value="RBD_domain_sf"/>
</dbReference>
<sequence length="320" mass="35493">MPIPEFVSGFTVIPVGYSHSTHIIYAREHRSSRSTNSAFPSGRTLFLVNVPIDATDRELSLFFKYAGTVERVIFDQYEQGDSGMQEDASSSSDEDEEGAGSSMEVDDSEANNTQPRKGRKGKKNKKDEATSPSVVPLPTVPLRTLRKTGTVAHVIFLDSSSLTNALSPASKARPWPSSEEPRGLAHYRALYDAQRPPLDIVKAHADSSVEFYEFELARSRRKSAYRKGEAIVDEEGFTLVTRGGAYGNTLGGGASVASKPFQSTGQTGSKKKKEPKEKVSFYAFQKAEKQREVIMDLKKSFEADKARIEKMKESRRFKPY</sequence>
<dbReference type="EMBL" id="KN822076">
    <property type="protein sequence ID" value="KIM59206.1"/>
    <property type="molecule type" value="Genomic_DNA"/>
</dbReference>
<proteinExistence type="inferred from homology"/>
<evidence type="ECO:0000256" key="2">
    <source>
        <dbReference type="SAM" id="MobiDB-lite"/>
    </source>
</evidence>
<evidence type="ECO:0000259" key="3">
    <source>
        <dbReference type="Pfam" id="PF12923"/>
    </source>
</evidence>
<dbReference type="InParanoid" id="A0A0C3DTD9"/>
<dbReference type="Proteomes" id="UP000053989">
    <property type="component" value="Unassembled WGS sequence"/>
</dbReference>
<evidence type="ECO:0000259" key="4">
    <source>
        <dbReference type="Pfam" id="PF17799"/>
    </source>
</evidence>
<accession>A0A0C3DTD9</accession>
<dbReference type="AlphaFoldDB" id="A0A0C3DTD9"/>